<dbReference type="PROSITE" id="PS50041">
    <property type="entry name" value="C_TYPE_LECTIN_2"/>
    <property type="match status" value="1"/>
</dbReference>
<dbReference type="OrthoDB" id="6271941at2759"/>
<dbReference type="GeneID" id="20201351"/>
<dbReference type="GO" id="GO:0009897">
    <property type="term" value="C:external side of plasma membrane"/>
    <property type="evidence" value="ECO:0000318"/>
    <property type="project" value="GO_Central"/>
</dbReference>
<dbReference type="AlphaFoldDB" id="T1EXQ1"/>
<gene>
    <name evidence="4" type="primary">20201351</name>
    <name evidence="3" type="ORF">HELRODRAFT_166079</name>
</gene>
<feature type="region of interest" description="Disordered" evidence="1">
    <location>
        <begin position="66"/>
        <end position="105"/>
    </location>
</feature>
<dbReference type="InterPro" id="IPR016187">
    <property type="entry name" value="CTDL_fold"/>
</dbReference>
<dbReference type="GO" id="GO:0006955">
    <property type="term" value="P:immune response"/>
    <property type="evidence" value="ECO:0000318"/>
    <property type="project" value="GO_Central"/>
</dbReference>
<dbReference type="InterPro" id="IPR001304">
    <property type="entry name" value="C-type_lectin-like"/>
</dbReference>
<dbReference type="EMBL" id="KB097753">
    <property type="protein sequence ID" value="ESN90413.1"/>
    <property type="molecule type" value="Genomic_DNA"/>
</dbReference>
<evidence type="ECO:0000313" key="3">
    <source>
        <dbReference type="EMBL" id="ESN90413.1"/>
    </source>
</evidence>
<sequence>MQRHLNCKSLTIVRHSGLAGNVGREFDGDDGWVIYYAPTTTTLAYNTITDGTHNKIKNSNINRNNVSDAITTNDHKNDNGGKVDHNKNNDNNINPDNAEDGRDKYKKMKKEKKISKYKNFEIAMTFENAQGHCKNLGGHLAHIQTIREQVFVEDYLRHRLERINRDALATNVGYWIGGRRARGSHGATCMYDQWKWVDVHNREMGTISGFTAFAKGRPDKLVFHVMGFGCCGVET</sequence>
<evidence type="ECO:0000313" key="5">
    <source>
        <dbReference type="Proteomes" id="UP000015101"/>
    </source>
</evidence>
<dbReference type="EMBL" id="AMQM01002251">
    <property type="status" value="NOT_ANNOTATED_CDS"/>
    <property type="molecule type" value="Genomic_DNA"/>
</dbReference>
<dbReference type="KEGG" id="hro:HELRODRAFT_166079"/>
<protein>
    <recommendedName>
        <fullName evidence="2">C-type lectin domain-containing protein</fullName>
    </recommendedName>
</protein>
<dbReference type="PANTHER" id="PTHR22803">
    <property type="entry name" value="MANNOSE, PHOSPHOLIPASE, LECTIN RECEPTOR RELATED"/>
    <property type="match status" value="1"/>
</dbReference>
<keyword evidence="5" id="KW-1185">Reference proteome</keyword>
<feature type="compositionally biased region" description="Basic and acidic residues" evidence="1">
    <location>
        <begin position="73"/>
        <end position="88"/>
    </location>
</feature>
<dbReference type="InterPro" id="IPR016186">
    <property type="entry name" value="C-type_lectin-like/link_sf"/>
</dbReference>
<reference evidence="4" key="3">
    <citation type="submission" date="2015-06" db="UniProtKB">
        <authorList>
            <consortium name="EnsemblMetazoa"/>
        </authorList>
    </citation>
    <scope>IDENTIFICATION</scope>
</reference>
<organism evidence="4 5">
    <name type="scientific">Helobdella robusta</name>
    <name type="common">Californian leech</name>
    <dbReference type="NCBI Taxonomy" id="6412"/>
    <lineage>
        <taxon>Eukaryota</taxon>
        <taxon>Metazoa</taxon>
        <taxon>Spiralia</taxon>
        <taxon>Lophotrochozoa</taxon>
        <taxon>Annelida</taxon>
        <taxon>Clitellata</taxon>
        <taxon>Hirudinea</taxon>
        <taxon>Rhynchobdellida</taxon>
        <taxon>Glossiphoniidae</taxon>
        <taxon>Helobdella</taxon>
    </lineage>
</organism>
<dbReference type="InterPro" id="IPR050111">
    <property type="entry name" value="C-type_lectin/snaclec_domain"/>
</dbReference>
<accession>T1EXQ1</accession>
<dbReference type="GO" id="GO:0038187">
    <property type="term" value="F:pattern recognition receptor activity"/>
    <property type="evidence" value="ECO:0000318"/>
    <property type="project" value="GO_Central"/>
</dbReference>
<dbReference type="CTD" id="20201351"/>
<dbReference type="EnsemblMetazoa" id="HelroT166079">
    <property type="protein sequence ID" value="HelroP166079"/>
    <property type="gene ID" value="HelroG166079"/>
</dbReference>
<evidence type="ECO:0000256" key="1">
    <source>
        <dbReference type="SAM" id="MobiDB-lite"/>
    </source>
</evidence>
<reference evidence="5" key="1">
    <citation type="submission" date="2012-12" db="EMBL/GenBank/DDBJ databases">
        <authorList>
            <person name="Hellsten U."/>
            <person name="Grimwood J."/>
            <person name="Chapman J.A."/>
            <person name="Shapiro H."/>
            <person name="Aerts A."/>
            <person name="Otillar R.P."/>
            <person name="Terry A.Y."/>
            <person name="Boore J.L."/>
            <person name="Simakov O."/>
            <person name="Marletaz F."/>
            <person name="Cho S.-J."/>
            <person name="Edsinger-Gonzales E."/>
            <person name="Havlak P."/>
            <person name="Kuo D.-H."/>
            <person name="Larsson T."/>
            <person name="Lv J."/>
            <person name="Arendt D."/>
            <person name="Savage R."/>
            <person name="Osoegawa K."/>
            <person name="de Jong P."/>
            <person name="Lindberg D.R."/>
            <person name="Seaver E.C."/>
            <person name="Weisblat D.A."/>
            <person name="Putnam N.H."/>
            <person name="Grigoriev I.V."/>
            <person name="Rokhsar D.S."/>
        </authorList>
    </citation>
    <scope>NUCLEOTIDE SEQUENCE</scope>
</reference>
<dbReference type="SUPFAM" id="SSF56436">
    <property type="entry name" value="C-type lectin-like"/>
    <property type="match status" value="1"/>
</dbReference>
<dbReference type="RefSeq" id="XP_009031355.1">
    <property type="nucleotide sequence ID" value="XM_009033107.1"/>
</dbReference>
<dbReference type="InParanoid" id="T1EXQ1"/>
<reference evidence="3 5" key="2">
    <citation type="journal article" date="2013" name="Nature">
        <title>Insights into bilaterian evolution from three spiralian genomes.</title>
        <authorList>
            <person name="Simakov O."/>
            <person name="Marletaz F."/>
            <person name="Cho S.J."/>
            <person name="Edsinger-Gonzales E."/>
            <person name="Havlak P."/>
            <person name="Hellsten U."/>
            <person name="Kuo D.H."/>
            <person name="Larsson T."/>
            <person name="Lv J."/>
            <person name="Arendt D."/>
            <person name="Savage R."/>
            <person name="Osoegawa K."/>
            <person name="de Jong P."/>
            <person name="Grimwood J."/>
            <person name="Chapman J.A."/>
            <person name="Shapiro H."/>
            <person name="Aerts A."/>
            <person name="Otillar R.P."/>
            <person name="Terry A.Y."/>
            <person name="Boore J.L."/>
            <person name="Grigoriev I.V."/>
            <person name="Lindberg D.R."/>
            <person name="Seaver E.C."/>
            <person name="Weisblat D.A."/>
            <person name="Putnam N.H."/>
            <person name="Rokhsar D.S."/>
        </authorList>
    </citation>
    <scope>NUCLEOTIDE SEQUENCE</scope>
</reference>
<evidence type="ECO:0000313" key="4">
    <source>
        <dbReference type="EnsemblMetazoa" id="HelroP166079"/>
    </source>
</evidence>
<evidence type="ECO:0000259" key="2">
    <source>
        <dbReference type="PROSITE" id="PS50041"/>
    </source>
</evidence>
<dbReference type="Pfam" id="PF00059">
    <property type="entry name" value="Lectin_C"/>
    <property type="match status" value="1"/>
</dbReference>
<dbReference type="GO" id="GO:0030246">
    <property type="term" value="F:carbohydrate binding"/>
    <property type="evidence" value="ECO:0000318"/>
    <property type="project" value="GO_Central"/>
</dbReference>
<dbReference type="HOGENOM" id="CLU_1181349_0_0_1"/>
<dbReference type="Gene3D" id="3.10.100.10">
    <property type="entry name" value="Mannose-Binding Protein A, subunit A"/>
    <property type="match status" value="1"/>
</dbReference>
<dbReference type="CDD" id="cd00037">
    <property type="entry name" value="CLECT"/>
    <property type="match status" value="1"/>
</dbReference>
<feature type="domain" description="C-type lectin" evidence="2">
    <location>
        <begin position="117"/>
        <end position="235"/>
    </location>
</feature>
<dbReference type="Proteomes" id="UP000015101">
    <property type="component" value="Unassembled WGS sequence"/>
</dbReference>
<proteinExistence type="predicted"/>
<name>T1EXQ1_HELRO</name>